<dbReference type="OrthoDB" id="2596091at2"/>
<dbReference type="KEGG" id="pswu:SY83_17620"/>
<accession>A0A172TLL9</accession>
<dbReference type="AlphaFoldDB" id="A0A172TLL9"/>
<evidence type="ECO:0000313" key="2">
    <source>
        <dbReference type="Proteomes" id="UP000076927"/>
    </source>
</evidence>
<dbReference type="EMBL" id="CP011388">
    <property type="protein sequence ID" value="ANE47804.1"/>
    <property type="molecule type" value="Genomic_DNA"/>
</dbReference>
<keyword evidence="2" id="KW-1185">Reference proteome</keyword>
<dbReference type="PATRIC" id="fig|1178515.4.peg.3548"/>
<dbReference type="RefSeq" id="WP_068608889.1">
    <property type="nucleotide sequence ID" value="NZ_CP011388.1"/>
</dbReference>
<sequence>MSNSLKSLTALNKVKGDEITARVISVQTLAESEYEFYEIDKDTETGEHYLHFAYLHKEASSAFTEEFYHQLMPLGHDDVIAVVMGEQLYTYPVYWNRTFLRNGPEGHYVWFNPAGTEDRSGLERSGLEAQQRLHAFKLRGDTDPESVEKLMRELDKLWEAGDQ</sequence>
<reference evidence="1 2" key="1">
    <citation type="submission" date="2015-01" db="EMBL/GenBank/DDBJ databases">
        <title>Paenibacillus swuensis/DY6/whole genome sequencing.</title>
        <authorList>
            <person name="Kim M.K."/>
            <person name="Srinivasan S."/>
            <person name="Lee J.-J."/>
        </authorList>
    </citation>
    <scope>NUCLEOTIDE SEQUENCE [LARGE SCALE GENOMIC DNA]</scope>
    <source>
        <strain evidence="1 2">DY6</strain>
    </source>
</reference>
<name>A0A172TLL9_9BACL</name>
<dbReference type="Proteomes" id="UP000076927">
    <property type="component" value="Chromosome"/>
</dbReference>
<protein>
    <submittedName>
        <fullName evidence="1">Uncharacterized protein</fullName>
    </submittedName>
</protein>
<evidence type="ECO:0000313" key="1">
    <source>
        <dbReference type="EMBL" id="ANE47804.1"/>
    </source>
</evidence>
<gene>
    <name evidence="1" type="ORF">SY83_17620</name>
</gene>
<organism evidence="1 2">
    <name type="scientific">Paenibacillus swuensis</name>
    <dbReference type="NCBI Taxonomy" id="1178515"/>
    <lineage>
        <taxon>Bacteria</taxon>
        <taxon>Bacillati</taxon>
        <taxon>Bacillota</taxon>
        <taxon>Bacilli</taxon>
        <taxon>Bacillales</taxon>
        <taxon>Paenibacillaceae</taxon>
        <taxon>Paenibacillus</taxon>
    </lineage>
</organism>
<proteinExistence type="predicted"/>
<dbReference type="STRING" id="1178515.SY83_17620"/>